<comment type="caution">
    <text evidence="1">The sequence shown here is derived from an EMBL/GenBank/DDBJ whole genome shotgun (WGS) entry which is preliminary data.</text>
</comment>
<dbReference type="Proteomes" id="UP000494178">
    <property type="component" value="Unassembled WGS sequence"/>
</dbReference>
<sequence>MTKIEGSRSIGGHIERDLHGWYRPFGRNGRTVRTDRSFDRTMLKITEEKSNFVF</sequence>
<reference evidence="1" key="1">
    <citation type="submission" date="2019-10" db="EMBL/GenBank/DDBJ databases">
        <title>Lactobacillus agilis SY111 Whole Genome Sequencing Project.</title>
        <authorList>
            <person name="Suzuki S."/>
            <person name="Endo A."/>
            <person name="Maeno S."/>
            <person name="Shiwa Y."/>
            <person name="Matsutani M."/>
            <person name="Kajikawa A."/>
        </authorList>
    </citation>
    <scope>NUCLEOTIDE SEQUENCE</scope>
    <source>
        <strain evidence="1">SY111</strain>
    </source>
</reference>
<name>A0A6F9XSJ1_9LACO</name>
<dbReference type="EMBL" id="BLAN01000056">
    <property type="protein sequence ID" value="GET08202.1"/>
    <property type="molecule type" value="Genomic_DNA"/>
</dbReference>
<evidence type="ECO:0000313" key="1">
    <source>
        <dbReference type="EMBL" id="GET08202.1"/>
    </source>
</evidence>
<accession>A0A6F9XSJ1</accession>
<organism evidence="1">
    <name type="scientific">Ligilactobacillus agilis</name>
    <dbReference type="NCBI Taxonomy" id="1601"/>
    <lineage>
        <taxon>Bacteria</taxon>
        <taxon>Bacillati</taxon>
        <taxon>Bacillota</taxon>
        <taxon>Bacilli</taxon>
        <taxon>Lactobacillales</taxon>
        <taxon>Lactobacillaceae</taxon>
        <taxon>Ligilactobacillus</taxon>
    </lineage>
</organism>
<protein>
    <submittedName>
        <fullName evidence="1">Uncharacterized protein</fullName>
    </submittedName>
</protein>
<gene>
    <name evidence="1" type="ORF">SY111_08260</name>
</gene>
<dbReference type="AlphaFoldDB" id="A0A6F9XSJ1"/>
<proteinExistence type="predicted"/>